<dbReference type="AlphaFoldDB" id="A0A0M6YE73"/>
<dbReference type="EMBL" id="CXST01000005">
    <property type="protein sequence ID" value="CTQ47110.1"/>
    <property type="molecule type" value="Genomic_DNA"/>
</dbReference>
<keyword evidence="2" id="KW-1185">Reference proteome</keyword>
<gene>
    <name evidence="1" type="ORF">LAL4801_05571</name>
</gene>
<evidence type="ECO:0000313" key="1">
    <source>
        <dbReference type="EMBL" id="CTQ47110.1"/>
    </source>
</evidence>
<dbReference type="Pfam" id="PF06698">
    <property type="entry name" value="DUF1192"/>
    <property type="match status" value="1"/>
</dbReference>
<evidence type="ECO:0000313" key="2">
    <source>
        <dbReference type="Proteomes" id="UP000048926"/>
    </source>
</evidence>
<proteinExistence type="predicted"/>
<reference evidence="2" key="1">
    <citation type="submission" date="2015-07" db="EMBL/GenBank/DDBJ databases">
        <authorList>
            <person name="Rodrigo-Torres Lidia"/>
            <person name="Arahal R.David."/>
        </authorList>
    </citation>
    <scope>NUCLEOTIDE SEQUENCE [LARGE SCALE GENOMIC DNA]</scope>
    <source>
        <strain evidence="2">CECT 4801</strain>
    </source>
</reference>
<dbReference type="STRING" id="187304.B0E33_16245"/>
<organism evidence="1 2">
    <name type="scientific">Roseibium aggregatum</name>
    <dbReference type="NCBI Taxonomy" id="187304"/>
    <lineage>
        <taxon>Bacteria</taxon>
        <taxon>Pseudomonadati</taxon>
        <taxon>Pseudomonadota</taxon>
        <taxon>Alphaproteobacteria</taxon>
        <taxon>Hyphomicrobiales</taxon>
        <taxon>Stappiaceae</taxon>
        <taxon>Roseibium</taxon>
    </lineage>
</organism>
<dbReference type="InterPro" id="IPR009579">
    <property type="entry name" value="DUF1192"/>
</dbReference>
<sequence>MNLFDEDVPKKSPLGAVTVGEELSRLSEAELQERIEALKGEINRTQKELEQRGTIRDAANSIFQK</sequence>
<dbReference type="RefSeq" id="WP_023003488.1">
    <property type="nucleotide sequence ID" value="NZ_CP045617.1"/>
</dbReference>
<accession>A0A0M6YE73</accession>
<protein>
    <submittedName>
        <fullName evidence="1">Putative small protein containing a coiled-coil domain protein</fullName>
    </submittedName>
</protein>
<name>A0A0M6YE73_9HYPH</name>
<dbReference type="OrthoDB" id="7872350at2"/>
<dbReference type="Proteomes" id="UP000048926">
    <property type="component" value="Unassembled WGS sequence"/>
</dbReference>